<protein>
    <submittedName>
        <fullName evidence="2">Uncharacterized protein</fullName>
    </submittedName>
</protein>
<organism evidence="2 3">
    <name type="scientific">Amphibalanus amphitrite</name>
    <name type="common">Striped barnacle</name>
    <name type="synonym">Balanus amphitrite</name>
    <dbReference type="NCBI Taxonomy" id="1232801"/>
    <lineage>
        <taxon>Eukaryota</taxon>
        <taxon>Metazoa</taxon>
        <taxon>Ecdysozoa</taxon>
        <taxon>Arthropoda</taxon>
        <taxon>Crustacea</taxon>
        <taxon>Multicrustacea</taxon>
        <taxon>Cirripedia</taxon>
        <taxon>Thoracica</taxon>
        <taxon>Thoracicalcarea</taxon>
        <taxon>Balanomorpha</taxon>
        <taxon>Balanoidea</taxon>
        <taxon>Balanidae</taxon>
        <taxon>Amphibalaninae</taxon>
        <taxon>Amphibalanus</taxon>
    </lineage>
</organism>
<comment type="caution">
    <text evidence="2">The sequence shown here is derived from an EMBL/GenBank/DDBJ whole genome shotgun (WGS) entry which is preliminary data.</text>
</comment>
<gene>
    <name evidence="2" type="ORF">FJT64_023153</name>
</gene>
<feature type="region of interest" description="Disordered" evidence="1">
    <location>
        <begin position="70"/>
        <end position="107"/>
    </location>
</feature>
<feature type="region of interest" description="Disordered" evidence="1">
    <location>
        <begin position="145"/>
        <end position="168"/>
    </location>
</feature>
<reference evidence="2 3" key="1">
    <citation type="submission" date="2019-07" db="EMBL/GenBank/DDBJ databases">
        <title>Draft genome assembly of a fouling barnacle, Amphibalanus amphitrite (Darwin, 1854): The first reference genome for Thecostraca.</title>
        <authorList>
            <person name="Kim W."/>
        </authorList>
    </citation>
    <scope>NUCLEOTIDE SEQUENCE [LARGE SCALE GENOMIC DNA]</scope>
    <source>
        <strain evidence="2">SNU_AA5</strain>
        <tissue evidence="2">Soma without cirri and trophi</tissue>
    </source>
</reference>
<accession>A0A6A4WSQ3</accession>
<evidence type="ECO:0000313" key="3">
    <source>
        <dbReference type="Proteomes" id="UP000440578"/>
    </source>
</evidence>
<proteinExistence type="predicted"/>
<evidence type="ECO:0000313" key="2">
    <source>
        <dbReference type="EMBL" id="KAF0305208.1"/>
    </source>
</evidence>
<sequence length="275" mass="29899">MVSGGGSALLLLSVGCPGPGFPPPDADRLITQHCLHTDPAALESDRQLLLAFRSLSDLLTGLAALAEAENTSRRCQNVRRQSDPAPAQPWWEPQKRADRQPPPDPIQFDTLLAQLNTALQQLKPLFRLQLLEALYCVLFLSASDTDRSSADDQPSPPSPSGGGGAAGALGLPCGGARPLLTLAAQTALSQLLTERLTELTDSLLTEERDGARLRRRRDRALSLVECHRRRLTAVEPFTADWPLSALLRAPPDTLLAMCWSRGWLRHAALLTQILF</sequence>
<keyword evidence="3" id="KW-1185">Reference proteome</keyword>
<evidence type="ECO:0000256" key="1">
    <source>
        <dbReference type="SAM" id="MobiDB-lite"/>
    </source>
</evidence>
<dbReference type="AlphaFoldDB" id="A0A6A4WSQ3"/>
<name>A0A6A4WSQ3_AMPAM</name>
<dbReference type="Proteomes" id="UP000440578">
    <property type="component" value="Unassembled WGS sequence"/>
</dbReference>
<dbReference type="EMBL" id="VIIS01000774">
    <property type="protein sequence ID" value="KAF0305208.1"/>
    <property type="molecule type" value="Genomic_DNA"/>
</dbReference>